<dbReference type="AlphaFoldDB" id="A0A9D4V8A5"/>
<accession>A0A9D4V8A5</accession>
<evidence type="ECO:0000256" key="11">
    <source>
        <dbReference type="SAM" id="Phobius"/>
    </source>
</evidence>
<comment type="catalytic activity">
    <reaction evidence="10">
        <text>K(+)(in) + H(+)(out) = K(+)(out) + H(+)(in)</text>
        <dbReference type="Rhea" id="RHEA:29467"/>
        <dbReference type="ChEBI" id="CHEBI:15378"/>
        <dbReference type="ChEBI" id="CHEBI:29103"/>
    </reaction>
</comment>
<dbReference type="PRINTS" id="PR01084">
    <property type="entry name" value="NAHEXCHNGR"/>
</dbReference>
<name>A0A9D4V8A5_ADICA</name>
<protein>
    <recommendedName>
        <fullName evidence="12">Cation/H+ exchanger transmembrane domain-containing protein</fullName>
    </recommendedName>
</protein>
<comment type="subcellular location">
    <subcellularLocation>
        <location evidence="1">Membrane</location>
        <topology evidence="1">Multi-pass membrane protein</topology>
    </subcellularLocation>
</comment>
<dbReference type="InterPro" id="IPR018422">
    <property type="entry name" value="Cation/H_exchanger_CPA1"/>
</dbReference>
<dbReference type="GO" id="GO:0098719">
    <property type="term" value="P:sodium ion import across plasma membrane"/>
    <property type="evidence" value="ECO:0007669"/>
    <property type="project" value="TreeGrafter"/>
</dbReference>
<evidence type="ECO:0000256" key="3">
    <source>
        <dbReference type="ARBA" id="ARBA00022692"/>
    </source>
</evidence>
<evidence type="ECO:0000256" key="4">
    <source>
        <dbReference type="ARBA" id="ARBA00022989"/>
    </source>
</evidence>
<keyword evidence="8" id="KW-0739">Sodium transport</keyword>
<evidence type="ECO:0000256" key="6">
    <source>
        <dbReference type="ARBA" id="ARBA00023065"/>
    </source>
</evidence>
<dbReference type="Gene3D" id="6.10.140.1330">
    <property type="match status" value="1"/>
</dbReference>
<feature type="transmembrane region" description="Helical" evidence="11">
    <location>
        <begin position="36"/>
        <end position="62"/>
    </location>
</feature>
<dbReference type="OrthoDB" id="196264at2759"/>
<evidence type="ECO:0000256" key="10">
    <source>
        <dbReference type="ARBA" id="ARBA00047912"/>
    </source>
</evidence>
<evidence type="ECO:0000256" key="8">
    <source>
        <dbReference type="ARBA" id="ARBA00023201"/>
    </source>
</evidence>
<gene>
    <name evidence="13" type="ORF">GOP47_0004547</name>
</gene>
<dbReference type="Pfam" id="PF00999">
    <property type="entry name" value="Na_H_Exchanger"/>
    <property type="match status" value="1"/>
</dbReference>
<dbReference type="GO" id="GO:0015385">
    <property type="term" value="F:sodium:proton antiporter activity"/>
    <property type="evidence" value="ECO:0007669"/>
    <property type="project" value="InterPro"/>
</dbReference>
<evidence type="ECO:0000256" key="9">
    <source>
        <dbReference type="ARBA" id="ARBA00047524"/>
    </source>
</evidence>
<comment type="catalytic activity">
    <reaction evidence="9">
        <text>Na(+)(in) + H(+)(out) = Na(+)(out) + H(+)(in)</text>
        <dbReference type="Rhea" id="RHEA:29419"/>
        <dbReference type="ChEBI" id="CHEBI:15378"/>
        <dbReference type="ChEBI" id="CHEBI:29101"/>
    </reaction>
</comment>
<keyword evidence="5" id="KW-0915">Sodium</keyword>
<keyword evidence="2" id="KW-0813">Transport</keyword>
<feature type="transmembrane region" description="Helical" evidence="11">
    <location>
        <begin position="142"/>
        <end position="165"/>
    </location>
</feature>
<dbReference type="GO" id="GO:0005886">
    <property type="term" value="C:plasma membrane"/>
    <property type="evidence" value="ECO:0007669"/>
    <property type="project" value="TreeGrafter"/>
</dbReference>
<sequence length="245" mass="26936">MSVYFAKCIRKCFLTFKRCYTESGWSLRSKPFFGNFGAICTFAFAGTLISTFGVGILIYLFGLFKWTYSMPFLVCLAFGALISATDPVTVLSIFHELGTEADLYAYVFGESVLNDAVAIVMYKTVLSFITGPISDRGIFEAISFFVVIFVGSFSIGAMAGILSALLFKYGGFQEKELGILESCLVVLFPYLAYNVADALELSGIVSILFAGITMKYYTAPNLSSQAQQITTSFFQMLSKLSETFV</sequence>
<dbReference type="EMBL" id="JABFUD020000004">
    <property type="protein sequence ID" value="KAI5081364.1"/>
    <property type="molecule type" value="Genomic_DNA"/>
</dbReference>
<keyword evidence="14" id="KW-1185">Reference proteome</keyword>
<evidence type="ECO:0000313" key="14">
    <source>
        <dbReference type="Proteomes" id="UP000886520"/>
    </source>
</evidence>
<dbReference type="Proteomes" id="UP000886520">
    <property type="component" value="Chromosome 4"/>
</dbReference>
<evidence type="ECO:0000259" key="12">
    <source>
        <dbReference type="Pfam" id="PF00999"/>
    </source>
</evidence>
<organism evidence="13 14">
    <name type="scientific">Adiantum capillus-veneris</name>
    <name type="common">Maidenhair fern</name>
    <dbReference type="NCBI Taxonomy" id="13818"/>
    <lineage>
        <taxon>Eukaryota</taxon>
        <taxon>Viridiplantae</taxon>
        <taxon>Streptophyta</taxon>
        <taxon>Embryophyta</taxon>
        <taxon>Tracheophyta</taxon>
        <taxon>Polypodiopsida</taxon>
        <taxon>Polypodiidae</taxon>
        <taxon>Polypodiales</taxon>
        <taxon>Pteridineae</taxon>
        <taxon>Pteridaceae</taxon>
        <taxon>Vittarioideae</taxon>
        <taxon>Adiantum</taxon>
    </lineage>
</organism>
<keyword evidence="4 11" id="KW-1133">Transmembrane helix</keyword>
<feature type="transmembrane region" description="Helical" evidence="11">
    <location>
        <begin position="103"/>
        <end position="122"/>
    </location>
</feature>
<evidence type="ECO:0000256" key="1">
    <source>
        <dbReference type="ARBA" id="ARBA00004141"/>
    </source>
</evidence>
<keyword evidence="6" id="KW-0406">Ion transport</keyword>
<evidence type="ECO:0000256" key="7">
    <source>
        <dbReference type="ARBA" id="ARBA00023136"/>
    </source>
</evidence>
<dbReference type="InterPro" id="IPR006153">
    <property type="entry name" value="Cation/H_exchanger_TM"/>
</dbReference>
<dbReference type="InterPro" id="IPR004709">
    <property type="entry name" value="NaH_exchanger"/>
</dbReference>
<evidence type="ECO:0000313" key="13">
    <source>
        <dbReference type="EMBL" id="KAI5081364.1"/>
    </source>
</evidence>
<proteinExistence type="predicted"/>
<dbReference type="PANTHER" id="PTHR10110">
    <property type="entry name" value="SODIUM/HYDROGEN EXCHANGER"/>
    <property type="match status" value="1"/>
</dbReference>
<dbReference type="GO" id="GO:0005768">
    <property type="term" value="C:endosome"/>
    <property type="evidence" value="ECO:0007669"/>
    <property type="project" value="TreeGrafter"/>
</dbReference>
<feature type="transmembrane region" description="Helical" evidence="11">
    <location>
        <begin position="68"/>
        <end position="91"/>
    </location>
</feature>
<keyword evidence="7 11" id="KW-0472">Membrane</keyword>
<comment type="caution">
    <text evidence="13">The sequence shown here is derived from an EMBL/GenBank/DDBJ whole genome shotgun (WGS) entry which is preliminary data.</text>
</comment>
<reference evidence="13" key="1">
    <citation type="submission" date="2021-01" db="EMBL/GenBank/DDBJ databases">
        <title>Adiantum capillus-veneris genome.</title>
        <authorList>
            <person name="Fang Y."/>
            <person name="Liao Q."/>
        </authorList>
    </citation>
    <scope>NUCLEOTIDE SEQUENCE</scope>
    <source>
        <strain evidence="13">H3</strain>
        <tissue evidence="13">Leaf</tissue>
    </source>
</reference>
<evidence type="ECO:0000256" key="5">
    <source>
        <dbReference type="ARBA" id="ARBA00023053"/>
    </source>
</evidence>
<dbReference type="PANTHER" id="PTHR10110:SF187">
    <property type="entry name" value="SODIUM_HYDROGEN EXCHANGER"/>
    <property type="match status" value="1"/>
</dbReference>
<evidence type="ECO:0000256" key="2">
    <source>
        <dbReference type="ARBA" id="ARBA00022448"/>
    </source>
</evidence>
<feature type="domain" description="Cation/H+ exchanger transmembrane" evidence="12">
    <location>
        <begin position="22"/>
        <end position="235"/>
    </location>
</feature>
<keyword evidence="3 11" id="KW-0812">Transmembrane</keyword>
<dbReference type="GO" id="GO:0015386">
    <property type="term" value="F:potassium:proton antiporter activity"/>
    <property type="evidence" value="ECO:0007669"/>
    <property type="project" value="TreeGrafter"/>
</dbReference>
<dbReference type="GO" id="GO:0051453">
    <property type="term" value="P:regulation of intracellular pH"/>
    <property type="evidence" value="ECO:0007669"/>
    <property type="project" value="TreeGrafter"/>
</dbReference>